<evidence type="ECO:0000256" key="5">
    <source>
        <dbReference type="ARBA" id="ARBA00022692"/>
    </source>
</evidence>
<feature type="transmembrane region" description="Helical" evidence="9">
    <location>
        <begin position="92"/>
        <end position="112"/>
    </location>
</feature>
<dbReference type="eggNOG" id="COG4665">
    <property type="taxonomic scope" value="Bacteria"/>
</dbReference>
<keyword evidence="6 9" id="KW-1133">Transmembrane helix</keyword>
<proteinExistence type="inferred from homology"/>
<comment type="similarity">
    <text evidence="8">Belongs to the TRAP transporter small permease family.</text>
</comment>
<dbReference type="PANTHER" id="PTHR35011">
    <property type="entry name" value="2,3-DIKETO-L-GULONATE TRAP TRANSPORTER SMALL PERMEASE PROTEIN YIAM"/>
    <property type="match status" value="1"/>
</dbReference>
<keyword evidence="12" id="KW-1185">Reference proteome</keyword>
<dbReference type="Proteomes" id="UP000010797">
    <property type="component" value="Chromosome"/>
</dbReference>
<sequence length="171" mass="19558">MVQKLAKVLKGIDKISEFTAKSFSYIVLLIVALQAFEVVRRYILKSPTDWSWELATMLTGVSWMVGVAWVLKEGKHVRTDIIYGRLSKKWQAIIDIVFFGFIFTPFVGVLLWKTTQNAFFAWSIDERTFSMWGPPIAPSKTIFALSFFLLALQGIAKLLRDIIYVVKGEEV</sequence>
<evidence type="ECO:0000256" key="1">
    <source>
        <dbReference type="ARBA" id="ARBA00004429"/>
    </source>
</evidence>
<dbReference type="InterPro" id="IPR055348">
    <property type="entry name" value="DctQ"/>
</dbReference>
<dbReference type="Pfam" id="PF04290">
    <property type="entry name" value="DctQ"/>
    <property type="match status" value="1"/>
</dbReference>
<feature type="transmembrane region" description="Helical" evidence="9">
    <location>
        <begin position="50"/>
        <end position="71"/>
    </location>
</feature>
<protein>
    <submittedName>
        <fullName evidence="11">TRAP-type mannitol/chloroaromatic compound transport system, small permease component</fullName>
    </submittedName>
</protein>
<feature type="transmembrane region" description="Helical" evidence="9">
    <location>
        <begin position="23"/>
        <end position="44"/>
    </location>
</feature>
<dbReference type="RefSeq" id="WP_015262935.1">
    <property type="nucleotide sequence ID" value="NC_019903.1"/>
</dbReference>
<feature type="transmembrane region" description="Helical" evidence="9">
    <location>
        <begin position="132"/>
        <end position="152"/>
    </location>
</feature>
<keyword evidence="2" id="KW-0813">Transport</keyword>
<keyword evidence="7 9" id="KW-0472">Membrane</keyword>
<dbReference type="STRING" id="871963.Desdi_2544"/>
<keyword evidence="3" id="KW-1003">Cell membrane</keyword>
<organism evidence="11 12">
    <name type="scientific">Desulfitobacterium dichloroeliminans (strain LMG P-21439 / DCA1)</name>
    <dbReference type="NCBI Taxonomy" id="871963"/>
    <lineage>
        <taxon>Bacteria</taxon>
        <taxon>Bacillati</taxon>
        <taxon>Bacillota</taxon>
        <taxon>Clostridia</taxon>
        <taxon>Eubacteriales</taxon>
        <taxon>Desulfitobacteriaceae</taxon>
        <taxon>Desulfitobacterium</taxon>
    </lineage>
</organism>
<gene>
    <name evidence="11" type="ordered locus">Desdi_2544</name>
</gene>
<dbReference type="InterPro" id="IPR007387">
    <property type="entry name" value="TRAP_DctQ"/>
</dbReference>
<dbReference type="PANTHER" id="PTHR35011:SF4">
    <property type="entry name" value="SLL1102 PROTEIN"/>
    <property type="match status" value="1"/>
</dbReference>
<dbReference type="AlphaFoldDB" id="L0F808"/>
<evidence type="ECO:0000256" key="6">
    <source>
        <dbReference type="ARBA" id="ARBA00022989"/>
    </source>
</evidence>
<evidence type="ECO:0000256" key="2">
    <source>
        <dbReference type="ARBA" id="ARBA00022448"/>
    </source>
</evidence>
<evidence type="ECO:0000256" key="4">
    <source>
        <dbReference type="ARBA" id="ARBA00022519"/>
    </source>
</evidence>
<dbReference type="OrthoDB" id="5420906at2"/>
<evidence type="ECO:0000256" key="3">
    <source>
        <dbReference type="ARBA" id="ARBA00022475"/>
    </source>
</evidence>
<evidence type="ECO:0000313" key="11">
    <source>
        <dbReference type="EMBL" id="AGA69964.1"/>
    </source>
</evidence>
<dbReference type="KEGG" id="ddl:Desdi_2544"/>
<accession>L0F808</accession>
<name>L0F808_DESDL</name>
<keyword evidence="4" id="KW-0997">Cell inner membrane</keyword>
<dbReference type="EMBL" id="CP003344">
    <property type="protein sequence ID" value="AGA69964.1"/>
    <property type="molecule type" value="Genomic_DNA"/>
</dbReference>
<comment type="subcellular location">
    <subcellularLocation>
        <location evidence="1">Cell inner membrane</location>
        <topology evidence="1">Multi-pass membrane protein</topology>
    </subcellularLocation>
</comment>
<evidence type="ECO:0000313" key="12">
    <source>
        <dbReference type="Proteomes" id="UP000010797"/>
    </source>
</evidence>
<feature type="domain" description="Tripartite ATP-independent periplasmic transporters DctQ component" evidence="10">
    <location>
        <begin position="31"/>
        <end position="162"/>
    </location>
</feature>
<reference evidence="12" key="1">
    <citation type="submission" date="2012-02" db="EMBL/GenBank/DDBJ databases">
        <title>Complete sequence of Desulfitobacterium dichloroeliminans LMG P-21439.</title>
        <authorList>
            <person name="Lucas S."/>
            <person name="Han J."/>
            <person name="Lapidus A."/>
            <person name="Cheng J.-F."/>
            <person name="Goodwin L."/>
            <person name="Pitluck S."/>
            <person name="Peters L."/>
            <person name="Ovchinnikova G."/>
            <person name="Teshima H."/>
            <person name="Detter J.C."/>
            <person name="Han C."/>
            <person name="Tapia R."/>
            <person name="Land M."/>
            <person name="Hauser L."/>
            <person name="Kyrpides N."/>
            <person name="Ivanova N."/>
            <person name="Pagani I."/>
            <person name="Kruse T."/>
            <person name="de Vos W.M."/>
            <person name="Boon N."/>
            <person name="Smidt H."/>
            <person name="Woyke T."/>
        </authorList>
    </citation>
    <scope>NUCLEOTIDE SEQUENCE [LARGE SCALE GENOMIC DNA]</scope>
    <source>
        <strain evidence="12">LMG P-21439 / DCA1</strain>
    </source>
</reference>
<dbReference type="HOGENOM" id="CLU_086356_2_1_9"/>
<evidence type="ECO:0000259" key="10">
    <source>
        <dbReference type="Pfam" id="PF04290"/>
    </source>
</evidence>
<dbReference type="GO" id="GO:0005886">
    <property type="term" value="C:plasma membrane"/>
    <property type="evidence" value="ECO:0007669"/>
    <property type="project" value="UniProtKB-SubCell"/>
</dbReference>
<evidence type="ECO:0000256" key="9">
    <source>
        <dbReference type="SAM" id="Phobius"/>
    </source>
</evidence>
<keyword evidence="5 9" id="KW-0812">Transmembrane</keyword>
<evidence type="ECO:0000256" key="7">
    <source>
        <dbReference type="ARBA" id="ARBA00023136"/>
    </source>
</evidence>
<evidence type="ECO:0000256" key="8">
    <source>
        <dbReference type="ARBA" id="ARBA00038436"/>
    </source>
</evidence>